<keyword evidence="3" id="KW-1185">Reference proteome</keyword>
<reference evidence="2" key="1">
    <citation type="journal article" date="2023" name="Science">
        <title>Genome structures resolve the early diversification of teleost fishes.</title>
        <authorList>
            <person name="Parey E."/>
            <person name="Louis A."/>
            <person name="Montfort J."/>
            <person name="Bouchez O."/>
            <person name="Roques C."/>
            <person name="Iampietro C."/>
            <person name="Lluch J."/>
            <person name="Castinel A."/>
            <person name="Donnadieu C."/>
            <person name="Desvignes T."/>
            <person name="Floi Bucao C."/>
            <person name="Jouanno E."/>
            <person name="Wen M."/>
            <person name="Mejri S."/>
            <person name="Dirks R."/>
            <person name="Jansen H."/>
            <person name="Henkel C."/>
            <person name="Chen W.J."/>
            <person name="Zahm M."/>
            <person name="Cabau C."/>
            <person name="Klopp C."/>
            <person name="Thompson A.W."/>
            <person name="Robinson-Rechavi M."/>
            <person name="Braasch I."/>
            <person name="Lecointre G."/>
            <person name="Bobe J."/>
            <person name="Postlethwait J.H."/>
            <person name="Berthelot C."/>
            <person name="Roest Crollius H."/>
            <person name="Guiguen Y."/>
        </authorList>
    </citation>
    <scope>NUCLEOTIDE SEQUENCE</scope>
    <source>
        <strain evidence="2">WJC10195</strain>
    </source>
</reference>
<gene>
    <name evidence="2" type="ORF">SKAU_G00259530</name>
</gene>
<sequence length="95" mass="10650">MTFQERVERLAHYCRAVCGVCRALHPEYSPSSCSMPYCSPPHSPDAGVEESPARQSEMGNTRKAPCRAFRLYPAKFSSGSGSERIVLRIPRYRSP</sequence>
<dbReference type="AlphaFoldDB" id="A0A9Q1F4F2"/>
<organism evidence="2 3">
    <name type="scientific">Synaphobranchus kaupii</name>
    <name type="common">Kaup's arrowtooth eel</name>
    <dbReference type="NCBI Taxonomy" id="118154"/>
    <lineage>
        <taxon>Eukaryota</taxon>
        <taxon>Metazoa</taxon>
        <taxon>Chordata</taxon>
        <taxon>Craniata</taxon>
        <taxon>Vertebrata</taxon>
        <taxon>Euteleostomi</taxon>
        <taxon>Actinopterygii</taxon>
        <taxon>Neopterygii</taxon>
        <taxon>Teleostei</taxon>
        <taxon>Anguilliformes</taxon>
        <taxon>Synaphobranchidae</taxon>
        <taxon>Synaphobranchus</taxon>
    </lineage>
</organism>
<feature type="region of interest" description="Disordered" evidence="1">
    <location>
        <begin position="42"/>
        <end position="61"/>
    </location>
</feature>
<accession>A0A9Q1F4F2</accession>
<evidence type="ECO:0000256" key="1">
    <source>
        <dbReference type="SAM" id="MobiDB-lite"/>
    </source>
</evidence>
<name>A0A9Q1F4F2_SYNKA</name>
<comment type="caution">
    <text evidence="2">The sequence shown here is derived from an EMBL/GenBank/DDBJ whole genome shotgun (WGS) entry which is preliminary data.</text>
</comment>
<dbReference type="EMBL" id="JAINUF010000009">
    <property type="protein sequence ID" value="KAJ8350823.1"/>
    <property type="molecule type" value="Genomic_DNA"/>
</dbReference>
<dbReference type="Proteomes" id="UP001152622">
    <property type="component" value="Chromosome 9"/>
</dbReference>
<proteinExistence type="predicted"/>
<protein>
    <submittedName>
        <fullName evidence="2">Uncharacterized protein</fullName>
    </submittedName>
</protein>
<evidence type="ECO:0000313" key="3">
    <source>
        <dbReference type="Proteomes" id="UP001152622"/>
    </source>
</evidence>
<evidence type="ECO:0000313" key="2">
    <source>
        <dbReference type="EMBL" id="KAJ8350823.1"/>
    </source>
</evidence>